<dbReference type="PRINTS" id="PR00370">
    <property type="entry name" value="FMOXYGENASE"/>
</dbReference>
<keyword evidence="7 8" id="KW-0503">Monooxygenase</keyword>
<evidence type="ECO:0000256" key="3">
    <source>
        <dbReference type="ARBA" id="ARBA00022630"/>
    </source>
</evidence>
<keyword evidence="5" id="KW-0521">NADP</keyword>
<dbReference type="PANTHER" id="PTHR23023">
    <property type="entry name" value="DIMETHYLANILINE MONOOXYGENASE"/>
    <property type="match status" value="1"/>
</dbReference>
<evidence type="ECO:0000256" key="6">
    <source>
        <dbReference type="ARBA" id="ARBA00023002"/>
    </source>
</evidence>
<dbReference type="SUPFAM" id="SSF51905">
    <property type="entry name" value="FAD/NAD(P)-binding domain"/>
    <property type="match status" value="2"/>
</dbReference>
<sequence>MPNPSYCIIGAGLVGLNAARYAQESGGHVTVFEQTDKVGGTWVYTDEVGKDKYGLDIHTSMYQGLKTNLPKELMGFPDFPIGEQEESFVTAAEVLQFIVNFTDRFELWSCIKFEHHVVRVTRLMDSDKWEVIVKNLPSNTYETYQFDFVLICNGHFFKPFIPEIAGSDLFKGRRMHSHDYRCPEPFRGKNVVVIGGSHSGVDVAIASAPVANRTVLSHRHTSQLNIFNDKVIQVSEIARIRENEIDFVDGSKHPCDVLVFCTGYQTCFPFLSVDSGIHVEENHVKPLYKHCINIRYPSMAFLGLPFHSCFTLMVDLQSRFCIKFFSGAKELPSQEEMWADNRRDEEERAARGLLGKAAHMLDGDLQQRYYDELARAADIEPLKPVLTKLYDACITEKRNNMLTYRSNVYRIVDDENFVKIRGSGVSN</sequence>
<evidence type="ECO:0000256" key="4">
    <source>
        <dbReference type="ARBA" id="ARBA00022827"/>
    </source>
</evidence>
<evidence type="ECO:0000313" key="10">
    <source>
        <dbReference type="Proteomes" id="UP001562425"/>
    </source>
</evidence>
<organism evidence="9 10">
    <name type="scientific">Culex pipiens pipiens</name>
    <name type="common">Northern house mosquito</name>
    <dbReference type="NCBI Taxonomy" id="38569"/>
    <lineage>
        <taxon>Eukaryota</taxon>
        <taxon>Metazoa</taxon>
        <taxon>Ecdysozoa</taxon>
        <taxon>Arthropoda</taxon>
        <taxon>Hexapoda</taxon>
        <taxon>Insecta</taxon>
        <taxon>Pterygota</taxon>
        <taxon>Neoptera</taxon>
        <taxon>Endopterygota</taxon>
        <taxon>Diptera</taxon>
        <taxon>Nematocera</taxon>
        <taxon>Culicoidea</taxon>
        <taxon>Culicidae</taxon>
        <taxon>Culicinae</taxon>
        <taxon>Culicini</taxon>
        <taxon>Culex</taxon>
        <taxon>Culex</taxon>
    </lineage>
</organism>
<comment type="cofactor">
    <cofactor evidence="1 8">
        <name>FAD</name>
        <dbReference type="ChEBI" id="CHEBI:57692"/>
    </cofactor>
</comment>
<dbReference type="EC" id="1.-.-.-" evidence="8"/>
<keyword evidence="3 8" id="KW-0285">Flavoprotein</keyword>
<proteinExistence type="inferred from homology"/>
<dbReference type="InterPro" id="IPR050346">
    <property type="entry name" value="FMO-like"/>
</dbReference>
<evidence type="ECO:0000313" key="9">
    <source>
        <dbReference type="EMBL" id="KAL1397377.1"/>
    </source>
</evidence>
<keyword evidence="6 8" id="KW-0560">Oxidoreductase</keyword>
<comment type="similarity">
    <text evidence="2 8">Belongs to the FMO family.</text>
</comment>
<accession>A0ABD1DCH3</accession>
<evidence type="ECO:0000256" key="5">
    <source>
        <dbReference type="ARBA" id="ARBA00022857"/>
    </source>
</evidence>
<dbReference type="GO" id="GO:0016709">
    <property type="term" value="F:oxidoreductase activity, acting on paired donors, with incorporation or reduction of molecular oxygen, NAD(P)H as one donor, and incorporation of one atom of oxygen"/>
    <property type="evidence" value="ECO:0007669"/>
    <property type="project" value="UniProtKB-ARBA"/>
</dbReference>
<evidence type="ECO:0000256" key="2">
    <source>
        <dbReference type="ARBA" id="ARBA00009183"/>
    </source>
</evidence>
<reference evidence="9 10" key="1">
    <citation type="submission" date="2024-05" db="EMBL/GenBank/DDBJ databases">
        <title>Culex pipiens pipiens assembly and annotation.</title>
        <authorList>
            <person name="Alout H."/>
            <person name="Durand T."/>
        </authorList>
    </citation>
    <scope>NUCLEOTIDE SEQUENCE [LARGE SCALE GENOMIC DNA]</scope>
    <source>
        <strain evidence="9">HA-2024</strain>
        <tissue evidence="9">Whole body</tissue>
    </source>
</reference>
<dbReference type="EMBL" id="JBEHCU010006331">
    <property type="protein sequence ID" value="KAL1397377.1"/>
    <property type="molecule type" value="Genomic_DNA"/>
</dbReference>
<dbReference type="AlphaFoldDB" id="A0ABD1DCH3"/>
<evidence type="ECO:0000256" key="1">
    <source>
        <dbReference type="ARBA" id="ARBA00001974"/>
    </source>
</evidence>
<dbReference type="InterPro" id="IPR036188">
    <property type="entry name" value="FAD/NAD-bd_sf"/>
</dbReference>
<dbReference type="InterPro" id="IPR020946">
    <property type="entry name" value="Flavin_mOase-like"/>
</dbReference>
<dbReference type="Gene3D" id="3.50.50.60">
    <property type="entry name" value="FAD/NAD(P)-binding domain"/>
    <property type="match status" value="2"/>
</dbReference>
<dbReference type="Proteomes" id="UP001562425">
    <property type="component" value="Unassembled WGS sequence"/>
</dbReference>
<name>A0ABD1DCH3_CULPP</name>
<dbReference type="Pfam" id="PF00743">
    <property type="entry name" value="FMO-like"/>
    <property type="match status" value="2"/>
</dbReference>
<protein>
    <recommendedName>
        <fullName evidence="8">Flavin-containing monooxygenase</fullName>
        <ecNumber evidence="8">1.-.-.-</ecNumber>
    </recommendedName>
</protein>
<dbReference type="PIRSF" id="PIRSF000332">
    <property type="entry name" value="FMO"/>
    <property type="match status" value="1"/>
</dbReference>
<dbReference type="FunFam" id="3.50.50.60:FF:000138">
    <property type="entry name" value="Flavin-containing monooxygenase"/>
    <property type="match status" value="1"/>
</dbReference>
<dbReference type="InterPro" id="IPR000960">
    <property type="entry name" value="Flavin_mOase"/>
</dbReference>
<evidence type="ECO:0000256" key="7">
    <source>
        <dbReference type="ARBA" id="ARBA00023033"/>
    </source>
</evidence>
<comment type="caution">
    <text evidence="9">The sequence shown here is derived from an EMBL/GenBank/DDBJ whole genome shotgun (WGS) entry which is preliminary data.</text>
</comment>
<evidence type="ECO:0000256" key="8">
    <source>
        <dbReference type="RuleBase" id="RU361177"/>
    </source>
</evidence>
<keyword evidence="10" id="KW-1185">Reference proteome</keyword>
<keyword evidence="4 8" id="KW-0274">FAD</keyword>
<dbReference type="GO" id="GO:0050660">
    <property type="term" value="F:flavin adenine dinucleotide binding"/>
    <property type="evidence" value="ECO:0007669"/>
    <property type="project" value="UniProtKB-ARBA"/>
</dbReference>
<gene>
    <name evidence="9" type="ORF">pipiens_009807</name>
</gene>